<feature type="region of interest" description="Disordered" evidence="1">
    <location>
        <begin position="78"/>
        <end position="102"/>
    </location>
</feature>
<evidence type="ECO:0000256" key="1">
    <source>
        <dbReference type="SAM" id="MobiDB-lite"/>
    </source>
</evidence>
<accession>A0A4Q7TZM2</accession>
<reference evidence="2 3" key="1">
    <citation type="journal article" date="2015" name="Stand. Genomic Sci.">
        <title>Genomic Encyclopedia of Bacterial and Archaeal Type Strains, Phase III: the genomes of soil and plant-associated and newly described type strains.</title>
        <authorList>
            <person name="Whitman W.B."/>
            <person name="Woyke T."/>
            <person name="Klenk H.P."/>
            <person name="Zhou Y."/>
            <person name="Lilburn T.G."/>
            <person name="Beck B.J."/>
            <person name="De Vos P."/>
            <person name="Vandamme P."/>
            <person name="Eisen J.A."/>
            <person name="Garrity G."/>
            <person name="Hugenholtz P."/>
            <person name="Kyrpides N.C."/>
        </authorList>
    </citation>
    <scope>NUCLEOTIDE SEQUENCE [LARGE SCALE GENOMIC DNA]</scope>
    <source>
        <strain evidence="2 3">AC4r</strain>
    </source>
</reference>
<protein>
    <submittedName>
        <fullName evidence="2">Uncharacterized protein</fullName>
    </submittedName>
</protein>
<gene>
    <name evidence="2" type="ORF">EV140_0097</name>
</gene>
<sequence>MATAPLKVSPETDRLVSEVSHYFGRTKKDLVDAAVREYVENHRDEIAAAVRASLARLDGTLPSIVSEITGFSRDELEELGGFDDGGHRQPPGMTPSVAGARA</sequence>
<dbReference type="EMBL" id="SGXT01000004">
    <property type="protein sequence ID" value="RZT66423.1"/>
    <property type="molecule type" value="Genomic_DNA"/>
</dbReference>
<dbReference type="RefSeq" id="WP_198674307.1">
    <property type="nucleotide sequence ID" value="NZ_SGXT01000004.1"/>
</dbReference>
<organism evidence="2 3">
    <name type="scientific">Microcella alkaliphila</name>
    <dbReference type="NCBI Taxonomy" id="279828"/>
    <lineage>
        <taxon>Bacteria</taxon>
        <taxon>Bacillati</taxon>
        <taxon>Actinomycetota</taxon>
        <taxon>Actinomycetes</taxon>
        <taxon>Micrococcales</taxon>
        <taxon>Microbacteriaceae</taxon>
        <taxon>Microcella</taxon>
    </lineage>
</organism>
<name>A0A4Q7TZM2_9MICO</name>
<comment type="caution">
    <text evidence="2">The sequence shown here is derived from an EMBL/GenBank/DDBJ whole genome shotgun (WGS) entry which is preliminary data.</text>
</comment>
<evidence type="ECO:0000313" key="3">
    <source>
        <dbReference type="Proteomes" id="UP000292408"/>
    </source>
</evidence>
<dbReference type="AlphaFoldDB" id="A0A4Q7TZM2"/>
<dbReference type="Proteomes" id="UP000292408">
    <property type="component" value="Unassembled WGS sequence"/>
</dbReference>
<evidence type="ECO:0000313" key="2">
    <source>
        <dbReference type="EMBL" id="RZT66423.1"/>
    </source>
</evidence>
<keyword evidence="3" id="KW-1185">Reference proteome</keyword>
<proteinExistence type="predicted"/>